<dbReference type="AlphaFoldDB" id="A0A075WZJ6"/>
<dbReference type="PANTHER" id="PTHR30160">
    <property type="entry name" value="TETRAACYLDISACCHARIDE 4'-KINASE-RELATED"/>
    <property type="match status" value="1"/>
</dbReference>
<sequence>MKILLVKLSALGDVVQTLPCLTLIKQQYPLSIIDWVVDERNAEVLRGHPYLRKTIVFSKKDLKNPSKLKAFIRNLREETYDLAIDYQGLFKSGVVIGLAKAKFKVGFENHRELSPIFYNVKLPGYDPEVHAVKRYLNLTQQALQLICPDFGEKVETIPEAVLPGLFPPLDLVEKPYIVFIPSARWKTKWWIFSHWENLIELTLKAYPEIKIYITGGPKEEDLRKWAGLMEKKHREVKSLVGKMRLKELIGLIQKSKLVVTVDTGPMHIASALKVPTVALFGPTSPYRTGPWGGDFKILQSRLKCSPCFKKKCSQWDCMNSILPEEVFQAIKEKLGQLHF</sequence>
<dbReference type="Gene3D" id="3.40.50.2000">
    <property type="entry name" value="Glycogen Phosphorylase B"/>
    <property type="match status" value="2"/>
</dbReference>
<accession>A0A075WZJ6</accession>
<dbReference type="RefSeq" id="WP_038061655.1">
    <property type="nucleotide sequence ID" value="NZ_CP008796.1"/>
</dbReference>
<protein>
    <recommendedName>
        <fullName evidence="5">Lipopolysaccharide heptosyltransferase I</fullName>
    </recommendedName>
</protein>
<dbReference type="InterPro" id="IPR002201">
    <property type="entry name" value="Glyco_trans_9"/>
</dbReference>
<dbReference type="GO" id="GO:0005829">
    <property type="term" value="C:cytosol"/>
    <property type="evidence" value="ECO:0007669"/>
    <property type="project" value="TreeGrafter"/>
</dbReference>
<evidence type="ECO:0000256" key="2">
    <source>
        <dbReference type="ARBA" id="ARBA00022679"/>
    </source>
</evidence>
<dbReference type="GO" id="GO:0009244">
    <property type="term" value="P:lipopolysaccharide core region biosynthetic process"/>
    <property type="evidence" value="ECO:0007669"/>
    <property type="project" value="TreeGrafter"/>
</dbReference>
<keyword evidence="4" id="KW-1185">Reference proteome</keyword>
<keyword evidence="2" id="KW-0808">Transferase</keyword>
<dbReference type="GO" id="GO:0008713">
    <property type="term" value="F:ADP-heptose-lipopolysaccharide heptosyltransferase activity"/>
    <property type="evidence" value="ECO:0007669"/>
    <property type="project" value="TreeGrafter"/>
</dbReference>
<keyword evidence="1" id="KW-0328">Glycosyltransferase</keyword>
<dbReference type="PANTHER" id="PTHR30160:SF1">
    <property type="entry name" value="LIPOPOLYSACCHARIDE 1,2-N-ACETYLGLUCOSAMINETRANSFERASE-RELATED"/>
    <property type="match status" value="1"/>
</dbReference>
<proteinExistence type="predicted"/>
<gene>
    <name evidence="3" type="ORF">HL41_04435</name>
</gene>
<evidence type="ECO:0008006" key="5">
    <source>
        <dbReference type="Google" id="ProtNLM"/>
    </source>
</evidence>
<dbReference type="SUPFAM" id="SSF53756">
    <property type="entry name" value="UDP-Glycosyltransferase/glycogen phosphorylase"/>
    <property type="match status" value="1"/>
</dbReference>
<evidence type="ECO:0000256" key="1">
    <source>
        <dbReference type="ARBA" id="ARBA00022676"/>
    </source>
</evidence>
<dbReference type="PaxDb" id="289377-HL41_04435"/>
<dbReference type="OrthoDB" id="9797795at2"/>
<dbReference type="Proteomes" id="UP000028481">
    <property type="component" value="Chromosome"/>
</dbReference>
<evidence type="ECO:0000313" key="3">
    <source>
        <dbReference type="EMBL" id="AIH04072.1"/>
    </source>
</evidence>
<dbReference type="eggNOG" id="COG0859">
    <property type="taxonomic scope" value="Bacteria"/>
</dbReference>
<dbReference type="Pfam" id="PF01075">
    <property type="entry name" value="Glyco_transf_9"/>
    <property type="match status" value="1"/>
</dbReference>
<dbReference type="InterPro" id="IPR051199">
    <property type="entry name" value="LPS_LOS_Heptosyltrfase"/>
</dbReference>
<reference evidence="3 4" key="1">
    <citation type="journal article" date="2015" name="Genome Announc.">
        <title>Genome Sequence of a Sulfate-Reducing Thermophilic Bacterium, Thermodesulfobacterium commune DSM 2178T (Phylum Thermodesulfobacteria).</title>
        <authorList>
            <person name="Bhatnagar S."/>
            <person name="Badger J.H."/>
            <person name="Madupu R."/>
            <person name="Khouri H.M."/>
            <person name="O'Connor E.M."/>
            <person name="Robb F.T."/>
            <person name="Ward N.L."/>
            <person name="Eisen J.A."/>
        </authorList>
    </citation>
    <scope>NUCLEOTIDE SEQUENCE [LARGE SCALE GENOMIC DNA]</scope>
    <source>
        <strain evidence="3 4">DSM 2178</strain>
    </source>
</reference>
<dbReference type="KEGG" id="tcm:HL41_04435"/>
<name>A0A075WZJ6_9BACT</name>
<dbReference type="CDD" id="cd03789">
    <property type="entry name" value="GT9_LPS_heptosyltransferase"/>
    <property type="match status" value="1"/>
</dbReference>
<dbReference type="EMBL" id="CP008796">
    <property type="protein sequence ID" value="AIH04072.1"/>
    <property type="molecule type" value="Genomic_DNA"/>
</dbReference>
<evidence type="ECO:0000313" key="4">
    <source>
        <dbReference type="Proteomes" id="UP000028481"/>
    </source>
</evidence>
<dbReference type="STRING" id="289377.HL41_04435"/>
<dbReference type="HOGENOM" id="CLU_038371_0_0_0"/>
<organism evidence="3 4">
    <name type="scientific">Thermodesulfobacterium commune DSM 2178</name>
    <dbReference type="NCBI Taxonomy" id="289377"/>
    <lineage>
        <taxon>Bacteria</taxon>
        <taxon>Pseudomonadati</taxon>
        <taxon>Thermodesulfobacteriota</taxon>
        <taxon>Thermodesulfobacteria</taxon>
        <taxon>Thermodesulfobacteriales</taxon>
        <taxon>Thermodesulfobacteriaceae</taxon>
        <taxon>Thermodesulfobacterium</taxon>
    </lineage>
</organism>